<dbReference type="SUPFAM" id="SSF56925">
    <property type="entry name" value="OMPA-like"/>
    <property type="match status" value="1"/>
</dbReference>
<protein>
    <submittedName>
        <fullName evidence="1">Acyloxyacyl hydrolase</fullName>
    </submittedName>
</protein>
<comment type="caution">
    <text evidence="1">The sequence shown here is derived from an EMBL/GenBank/DDBJ whole genome shotgun (WGS) entry which is preliminary data.</text>
</comment>
<dbReference type="Pfam" id="PF09411">
    <property type="entry name" value="PagL"/>
    <property type="match status" value="1"/>
</dbReference>
<organism evidence="1 2">
    <name type="scientific">Pontibacter diazotrophicus</name>
    <dbReference type="NCBI Taxonomy" id="1400979"/>
    <lineage>
        <taxon>Bacteria</taxon>
        <taxon>Pseudomonadati</taxon>
        <taxon>Bacteroidota</taxon>
        <taxon>Cytophagia</taxon>
        <taxon>Cytophagales</taxon>
        <taxon>Hymenobacteraceae</taxon>
        <taxon>Pontibacter</taxon>
    </lineage>
</organism>
<keyword evidence="1" id="KW-0378">Hydrolase</keyword>
<dbReference type="GO" id="GO:0016787">
    <property type="term" value="F:hydrolase activity"/>
    <property type="evidence" value="ECO:0007669"/>
    <property type="project" value="UniProtKB-KW"/>
</dbReference>
<dbReference type="RefSeq" id="WP_115564895.1">
    <property type="nucleotide sequence ID" value="NZ_QRGR01000007.1"/>
</dbReference>
<sequence>MFRQFLVQLFSIILLLVLQFTAIPATHASGITQDDDTARVAVTIGLLGHYGFIIPHSREIRDVADANPWGTEVDIGFHFTDAKSWQYLQAYPRLGVSLAYYNFDNPEVLGNAYTLLVYAEPFLSAHKDFSFSFRLGGGLAYMDNVYDPETNPENLFYSTAISFPLEANVMANYRLNRHFMLRAGGTYKHISNAGLRQPNKGINFPTATVGVHYAIRPASFSERQPTESRVQDHKRNYLLALLASYQDRSDDPTRQLPLLGLTAYVSQPIGRLSALTAGAEWVADFTIRKQLEQNGEDTDFQRGALLAGHEFRIGRFRFSQQLGVYVYAPNAARDAVYQRYGLEYHTGNKAFFGINLKAHRHVADFLDARIGLRL</sequence>
<dbReference type="InterPro" id="IPR018550">
    <property type="entry name" value="Lipid-A_deacylase-rel"/>
</dbReference>
<reference evidence="2" key="1">
    <citation type="submission" date="2018-08" db="EMBL/GenBank/DDBJ databases">
        <authorList>
            <person name="Liu Z.-W."/>
            <person name="Du Z.-J."/>
        </authorList>
    </citation>
    <scope>NUCLEOTIDE SEQUENCE [LARGE SCALE GENOMIC DNA]</scope>
    <source>
        <strain evidence="2">H4X</strain>
    </source>
</reference>
<dbReference type="Proteomes" id="UP000256708">
    <property type="component" value="Unassembled WGS sequence"/>
</dbReference>
<dbReference type="OrthoDB" id="627554at2"/>
<evidence type="ECO:0000313" key="1">
    <source>
        <dbReference type="EMBL" id="RDV15823.1"/>
    </source>
</evidence>
<name>A0A3D8LEL9_9BACT</name>
<proteinExistence type="predicted"/>
<dbReference type="Gene3D" id="2.40.160.20">
    <property type="match status" value="1"/>
</dbReference>
<dbReference type="AlphaFoldDB" id="A0A3D8LEL9"/>
<dbReference type="EMBL" id="QRGR01000007">
    <property type="protein sequence ID" value="RDV15823.1"/>
    <property type="molecule type" value="Genomic_DNA"/>
</dbReference>
<gene>
    <name evidence="1" type="ORF">DXT99_07420</name>
</gene>
<evidence type="ECO:0000313" key="2">
    <source>
        <dbReference type="Proteomes" id="UP000256708"/>
    </source>
</evidence>
<accession>A0A3D8LEL9</accession>
<keyword evidence="2" id="KW-1185">Reference proteome</keyword>
<dbReference type="InterPro" id="IPR011250">
    <property type="entry name" value="OMP/PagP_B-barrel"/>
</dbReference>